<sequence>VGWNVVESFEVRIKRVLERCEKE</sequence>
<proteinExistence type="predicted"/>
<organism evidence="1">
    <name type="scientific">marine metagenome</name>
    <dbReference type="NCBI Taxonomy" id="408172"/>
    <lineage>
        <taxon>unclassified sequences</taxon>
        <taxon>metagenomes</taxon>
        <taxon>ecological metagenomes</taxon>
    </lineage>
</organism>
<feature type="non-terminal residue" evidence="1">
    <location>
        <position position="1"/>
    </location>
</feature>
<protein>
    <submittedName>
        <fullName evidence="1">Uncharacterized protein</fullName>
    </submittedName>
</protein>
<accession>A0A381S9K6</accession>
<evidence type="ECO:0000313" key="1">
    <source>
        <dbReference type="EMBL" id="SVA00782.1"/>
    </source>
</evidence>
<gene>
    <name evidence="1" type="ORF">METZ01_LOCUS53636</name>
</gene>
<dbReference type="EMBL" id="UINC01002837">
    <property type="protein sequence ID" value="SVA00782.1"/>
    <property type="molecule type" value="Genomic_DNA"/>
</dbReference>
<name>A0A381S9K6_9ZZZZ</name>
<reference evidence="1" key="1">
    <citation type="submission" date="2018-05" db="EMBL/GenBank/DDBJ databases">
        <authorList>
            <person name="Lanie J.A."/>
            <person name="Ng W.-L."/>
            <person name="Kazmierczak K.M."/>
            <person name="Andrzejewski T.M."/>
            <person name="Davidsen T.M."/>
            <person name="Wayne K.J."/>
            <person name="Tettelin H."/>
            <person name="Glass J.I."/>
            <person name="Rusch D."/>
            <person name="Podicherti R."/>
            <person name="Tsui H.-C.T."/>
            <person name="Winkler M.E."/>
        </authorList>
    </citation>
    <scope>NUCLEOTIDE SEQUENCE</scope>
</reference>
<dbReference type="AlphaFoldDB" id="A0A381S9K6"/>